<dbReference type="SMART" id="SM00651">
    <property type="entry name" value="Sm"/>
    <property type="match status" value="1"/>
</dbReference>
<dbReference type="STRING" id="1754191.A0A1Y1VEY1"/>
<evidence type="ECO:0000256" key="5">
    <source>
        <dbReference type="ARBA" id="ARBA00022884"/>
    </source>
</evidence>
<proteinExistence type="inferred from homology"/>
<dbReference type="InterPro" id="IPR034103">
    <property type="entry name" value="Lsm8"/>
</dbReference>
<evidence type="ECO:0000313" key="11">
    <source>
        <dbReference type="EMBL" id="ORX54673.1"/>
    </source>
</evidence>
<keyword evidence="12" id="KW-1185">Reference proteome</keyword>
<feature type="domain" description="Sm" evidence="10">
    <location>
        <begin position="1"/>
        <end position="75"/>
    </location>
</feature>
<dbReference type="InterPro" id="IPR010920">
    <property type="entry name" value="LSM_dom_sf"/>
</dbReference>
<keyword evidence="8 9" id="KW-0687">Ribonucleoprotein</keyword>
<dbReference type="OrthoDB" id="10263346at2759"/>
<evidence type="ECO:0000259" key="10">
    <source>
        <dbReference type="PROSITE" id="PS52002"/>
    </source>
</evidence>
<dbReference type="FunFam" id="2.30.30.100:FF:000027">
    <property type="entry name" value="U6 snRNA-associated Sm-like protein LSm8"/>
    <property type="match status" value="1"/>
</dbReference>
<dbReference type="InterPro" id="IPR047575">
    <property type="entry name" value="Sm"/>
</dbReference>
<keyword evidence="3 9" id="KW-0507">mRNA processing</keyword>
<comment type="function">
    <text evidence="9">Plays role in pre-mRNA splicing as component of the U4/U6-U5 tri-snRNP complex that is involved in spliceosome assembly, and as component of the precatalytic spliceosome (spliceosome B complex). The heptameric LSM2-8 complex binds specifically to the 3'-terminal U-tract of U6 snRNA.</text>
</comment>
<dbReference type="PANTHER" id="PTHR15588:SF9">
    <property type="entry name" value="U6 SNRNA-ASSOCIATED SM-LIKE PROTEIN LSM8"/>
    <property type="match status" value="1"/>
</dbReference>
<name>A0A1Y1VEY1_9FUNG</name>
<dbReference type="EMBL" id="MCFH01000010">
    <property type="protein sequence ID" value="ORX54673.1"/>
    <property type="molecule type" value="Genomic_DNA"/>
</dbReference>
<reference evidence="11 12" key="2">
    <citation type="submission" date="2016-08" db="EMBL/GenBank/DDBJ databases">
        <title>Pervasive Adenine N6-methylation of Active Genes in Fungi.</title>
        <authorList>
            <consortium name="DOE Joint Genome Institute"/>
            <person name="Mondo S.J."/>
            <person name="Dannebaum R.O."/>
            <person name="Kuo R.C."/>
            <person name="Labutti K."/>
            <person name="Haridas S."/>
            <person name="Kuo A."/>
            <person name="Salamov A."/>
            <person name="Ahrendt S.R."/>
            <person name="Lipzen A."/>
            <person name="Sullivan W."/>
            <person name="Andreopoulos W.B."/>
            <person name="Clum A."/>
            <person name="Lindquist E."/>
            <person name="Daum C."/>
            <person name="Ramamoorthy G.K."/>
            <person name="Gryganskyi A."/>
            <person name="Culley D."/>
            <person name="Magnuson J.K."/>
            <person name="James T.Y."/>
            <person name="O'Malley M.A."/>
            <person name="Stajich J.E."/>
            <person name="Spatafora J.W."/>
            <person name="Visel A."/>
            <person name="Grigoriev I.V."/>
        </authorList>
    </citation>
    <scope>NUCLEOTIDE SEQUENCE [LARGE SCALE GENOMIC DNA]</scope>
    <source>
        <strain evidence="12">finn</strain>
    </source>
</reference>
<evidence type="ECO:0000256" key="9">
    <source>
        <dbReference type="RuleBase" id="RU365048"/>
    </source>
</evidence>
<dbReference type="GO" id="GO:0000398">
    <property type="term" value="P:mRNA splicing, via spliceosome"/>
    <property type="evidence" value="ECO:0007669"/>
    <property type="project" value="UniProtKB-UniRule"/>
</dbReference>
<dbReference type="PANTHER" id="PTHR15588">
    <property type="entry name" value="LSM1"/>
    <property type="match status" value="1"/>
</dbReference>
<accession>A0A1Y1VEY1</accession>
<dbReference type="PROSITE" id="PS52002">
    <property type="entry name" value="SM"/>
    <property type="match status" value="1"/>
</dbReference>
<evidence type="ECO:0000256" key="8">
    <source>
        <dbReference type="ARBA" id="ARBA00023274"/>
    </source>
</evidence>
<dbReference type="GO" id="GO:0005688">
    <property type="term" value="C:U6 snRNP"/>
    <property type="evidence" value="ECO:0007669"/>
    <property type="project" value="UniProtKB-UniRule"/>
</dbReference>
<dbReference type="Pfam" id="PF01423">
    <property type="entry name" value="LSM"/>
    <property type="match status" value="1"/>
</dbReference>
<dbReference type="GO" id="GO:0003729">
    <property type="term" value="F:mRNA binding"/>
    <property type="evidence" value="ECO:0007669"/>
    <property type="project" value="TreeGrafter"/>
</dbReference>
<evidence type="ECO:0000256" key="2">
    <source>
        <dbReference type="ARBA" id="ARBA00006850"/>
    </source>
</evidence>
<comment type="similarity">
    <text evidence="2 9">Belongs to the snRNP Sm proteins family.</text>
</comment>
<dbReference type="GO" id="GO:0030620">
    <property type="term" value="F:U2 snRNA binding"/>
    <property type="evidence" value="ECO:0007669"/>
    <property type="project" value="EnsemblFungi"/>
</dbReference>
<dbReference type="AlphaFoldDB" id="A0A1Y1VEY1"/>
<evidence type="ECO:0000256" key="7">
    <source>
        <dbReference type="ARBA" id="ARBA00023242"/>
    </source>
</evidence>
<dbReference type="GO" id="GO:0071011">
    <property type="term" value="C:precatalytic spliceosome"/>
    <property type="evidence" value="ECO:0007669"/>
    <property type="project" value="TreeGrafter"/>
</dbReference>
<evidence type="ECO:0000256" key="1">
    <source>
        <dbReference type="ARBA" id="ARBA00004123"/>
    </source>
</evidence>
<evidence type="ECO:0000256" key="6">
    <source>
        <dbReference type="ARBA" id="ARBA00023187"/>
    </source>
</evidence>
<dbReference type="Proteomes" id="UP000193719">
    <property type="component" value="Unassembled WGS sequence"/>
</dbReference>
<comment type="subunit">
    <text evidence="9">LSm subunits form a heteromer with a doughnut shape.</text>
</comment>
<evidence type="ECO:0000313" key="12">
    <source>
        <dbReference type="Proteomes" id="UP000193719"/>
    </source>
</evidence>
<keyword evidence="4 9" id="KW-0747">Spliceosome</keyword>
<organism evidence="11 12">
    <name type="scientific">Piromyces finnis</name>
    <dbReference type="NCBI Taxonomy" id="1754191"/>
    <lineage>
        <taxon>Eukaryota</taxon>
        <taxon>Fungi</taxon>
        <taxon>Fungi incertae sedis</taxon>
        <taxon>Chytridiomycota</taxon>
        <taxon>Chytridiomycota incertae sedis</taxon>
        <taxon>Neocallimastigomycetes</taxon>
        <taxon>Neocallimastigales</taxon>
        <taxon>Neocallimastigaceae</taxon>
        <taxon>Piromyces</taxon>
    </lineage>
</organism>
<dbReference type="InterPro" id="IPR001163">
    <property type="entry name" value="Sm_dom_euk/arc"/>
</dbReference>
<reference evidence="11 12" key="1">
    <citation type="submission" date="2016-08" db="EMBL/GenBank/DDBJ databases">
        <title>Genomes of anaerobic fungi encode conserved fungal cellulosomes for biomass hydrolysis.</title>
        <authorList>
            <consortium name="DOE Joint Genome Institute"/>
            <person name="Haitjema C.H."/>
            <person name="Gilmore S.P."/>
            <person name="Henske J.K."/>
            <person name="Solomon K.V."/>
            <person name="De Groot R."/>
            <person name="Kuo A."/>
            <person name="Mondo S.J."/>
            <person name="Salamov A.A."/>
            <person name="Labutti K."/>
            <person name="Zhao Z."/>
            <person name="Chiniquy J."/>
            <person name="Barry K."/>
            <person name="Brewer H.M."/>
            <person name="Purvine S.O."/>
            <person name="Wright A.T."/>
            <person name="Boxma B."/>
            <person name="Van Alen T."/>
            <person name="Hackstein J.H."/>
            <person name="Baker S.E."/>
            <person name="Grigoriev I.V."/>
            <person name="O'Malley M.A."/>
        </authorList>
    </citation>
    <scope>NUCLEOTIDE SEQUENCE [LARGE SCALE GENOMIC DNA]</scope>
    <source>
        <strain evidence="12">finn</strain>
    </source>
</reference>
<dbReference type="SUPFAM" id="SSF50182">
    <property type="entry name" value="Sm-like ribonucleoproteins"/>
    <property type="match status" value="1"/>
</dbReference>
<evidence type="ECO:0000256" key="3">
    <source>
        <dbReference type="ARBA" id="ARBA00022664"/>
    </source>
</evidence>
<evidence type="ECO:0000256" key="4">
    <source>
        <dbReference type="ARBA" id="ARBA00022728"/>
    </source>
</evidence>
<dbReference type="CDD" id="cd01727">
    <property type="entry name" value="LSm8"/>
    <property type="match status" value="1"/>
</dbReference>
<keyword evidence="7 9" id="KW-0539">Nucleus</keyword>
<gene>
    <name evidence="9" type="primary">LSM8</name>
    <name evidence="11" type="ORF">BCR36DRAFT_321866</name>
</gene>
<dbReference type="Gene3D" id="2.30.30.100">
    <property type="match status" value="1"/>
</dbReference>
<sequence length="98" mass="10939">MANLQDYVDQHISVITNDGRVIIGVLKGYDQATNIILEHSVERIFRPTEGVESSELGLHIIRGDNIAIVGQIDVEEDESIDWSLVQANPILPVNYNLK</sequence>
<keyword evidence="5 9" id="KW-0694">RNA-binding</keyword>
<dbReference type="GO" id="GO:0046540">
    <property type="term" value="C:U4/U6 x U5 tri-snRNP complex"/>
    <property type="evidence" value="ECO:0007669"/>
    <property type="project" value="UniProtKB-UniRule"/>
</dbReference>
<protein>
    <recommendedName>
        <fullName evidence="9">LSM2-LSM8 complex subunit LSM8</fullName>
    </recommendedName>
</protein>
<keyword evidence="6 9" id="KW-0508">mRNA splicing</keyword>
<comment type="caution">
    <text evidence="11">The sequence shown here is derived from an EMBL/GenBank/DDBJ whole genome shotgun (WGS) entry which is preliminary data.</text>
</comment>
<dbReference type="GO" id="GO:0005682">
    <property type="term" value="C:U5 snRNP"/>
    <property type="evidence" value="ECO:0007669"/>
    <property type="project" value="EnsemblFungi"/>
</dbReference>
<comment type="subcellular location">
    <subcellularLocation>
        <location evidence="1 9">Nucleus</location>
    </subcellularLocation>
</comment>
<dbReference type="InterPro" id="IPR044642">
    <property type="entry name" value="PTHR15588"/>
</dbReference>